<keyword evidence="3" id="KW-1185">Reference proteome</keyword>
<feature type="region of interest" description="Disordered" evidence="1">
    <location>
        <begin position="16"/>
        <end position="40"/>
    </location>
</feature>
<name>A0A822YMG5_NELNU</name>
<dbReference type="AlphaFoldDB" id="A0A822YMG5"/>
<evidence type="ECO:0000313" key="2">
    <source>
        <dbReference type="EMBL" id="DAD33712.1"/>
    </source>
</evidence>
<dbReference type="Proteomes" id="UP000607653">
    <property type="component" value="Unassembled WGS sequence"/>
</dbReference>
<dbReference type="EMBL" id="DUZY01000003">
    <property type="protein sequence ID" value="DAD33712.1"/>
    <property type="molecule type" value="Genomic_DNA"/>
</dbReference>
<organism evidence="2 3">
    <name type="scientific">Nelumbo nucifera</name>
    <name type="common">Sacred lotus</name>
    <dbReference type="NCBI Taxonomy" id="4432"/>
    <lineage>
        <taxon>Eukaryota</taxon>
        <taxon>Viridiplantae</taxon>
        <taxon>Streptophyta</taxon>
        <taxon>Embryophyta</taxon>
        <taxon>Tracheophyta</taxon>
        <taxon>Spermatophyta</taxon>
        <taxon>Magnoliopsida</taxon>
        <taxon>Proteales</taxon>
        <taxon>Nelumbonaceae</taxon>
        <taxon>Nelumbo</taxon>
    </lineage>
</organism>
<accession>A0A822YMG5</accession>
<sequence length="165" mass="17802">MVLNLLKELQVRAVSGPNPAKERMSESLGCEPRPGGSNGQVSADGSVLWMNRLPFLLGSFYWNINQCLGHPISPGARGGTNVLGGFDLTIVNDLPRSLEDTRTHPDDAEPSGQCVDFAHHQLPPLPSPRWKNSSKGSRLMTRAFGYLFSSGRSRGQASLGSNDVS</sequence>
<gene>
    <name evidence="2" type="ORF">HUJ06_012563</name>
</gene>
<comment type="caution">
    <text evidence="2">The sequence shown here is derived from an EMBL/GenBank/DDBJ whole genome shotgun (WGS) entry which is preliminary data.</text>
</comment>
<proteinExistence type="predicted"/>
<evidence type="ECO:0000313" key="3">
    <source>
        <dbReference type="Proteomes" id="UP000607653"/>
    </source>
</evidence>
<protein>
    <submittedName>
        <fullName evidence="2">Uncharacterized protein</fullName>
    </submittedName>
</protein>
<evidence type="ECO:0000256" key="1">
    <source>
        <dbReference type="SAM" id="MobiDB-lite"/>
    </source>
</evidence>
<reference evidence="2 3" key="1">
    <citation type="journal article" date="2020" name="Mol. Biol. Evol.">
        <title>Distinct Expression and Methylation Patterns for Genes with Different Fates following a Single Whole-Genome Duplication in Flowering Plants.</title>
        <authorList>
            <person name="Shi T."/>
            <person name="Rahmani R.S."/>
            <person name="Gugger P.F."/>
            <person name="Wang M."/>
            <person name="Li H."/>
            <person name="Zhang Y."/>
            <person name="Li Z."/>
            <person name="Wang Q."/>
            <person name="Van de Peer Y."/>
            <person name="Marchal K."/>
            <person name="Chen J."/>
        </authorList>
    </citation>
    <scope>NUCLEOTIDE SEQUENCE [LARGE SCALE GENOMIC DNA]</scope>
    <source>
        <tissue evidence="2">Leaf</tissue>
    </source>
</reference>